<name>A0A7I8WB21_9ANNE</name>
<evidence type="ECO:0000313" key="3">
    <source>
        <dbReference type="Proteomes" id="UP000549394"/>
    </source>
</evidence>
<sequence>MAAHKIRPKTTSASMSRYRVAHLLTLLTPLERQYLNSVQGTRTVNDGRILQRGRQTANSLRSSRLREEMFDMGSINVFLEQQRIRQKALYLFNKERRLQAEIEFQMNYWKPYCVDDSNKHFQISNLGFRPVADVPKICPRFVQRHGTFTRSNTIVKPRESAKDRKRKNENKDGKTEGEKEDEQPEFVEEEQLVENLESKEDE</sequence>
<evidence type="ECO:0000313" key="2">
    <source>
        <dbReference type="EMBL" id="CAD5125351.1"/>
    </source>
</evidence>
<gene>
    <name evidence="2" type="ORF">DGYR_LOCUS12732</name>
</gene>
<comment type="caution">
    <text evidence="2">The sequence shown here is derived from an EMBL/GenBank/DDBJ whole genome shotgun (WGS) entry which is preliminary data.</text>
</comment>
<dbReference type="EMBL" id="CAJFCJ010000026">
    <property type="protein sequence ID" value="CAD5125351.1"/>
    <property type="molecule type" value="Genomic_DNA"/>
</dbReference>
<dbReference type="Proteomes" id="UP000549394">
    <property type="component" value="Unassembled WGS sequence"/>
</dbReference>
<feature type="region of interest" description="Disordered" evidence="1">
    <location>
        <begin position="149"/>
        <end position="202"/>
    </location>
</feature>
<evidence type="ECO:0000256" key="1">
    <source>
        <dbReference type="SAM" id="MobiDB-lite"/>
    </source>
</evidence>
<dbReference type="AlphaFoldDB" id="A0A7I8WB21"/>
<accession>A0A7I8WB21</accession>
<feature type="compositionally biased region" description="Acidic residues" evidence="1">
    <location>
        <begin position="178"/>
        <end position="192"/>
    </location>
</feature>
<keyword evidence="3" id="KW-1185">Reference proteome</keyword>
<reference evidence="2 3" key="1">
    <citation type="submission" date="2020-08" db="EMBL/GenBank/DDBJ databases">
        <authorList>
            <person name="Hejnol A."/>
        </authorList>
    </citation>
    <scope>NUCLEOTIDE SEQUENCE [LARGE SCALE GENOMIC DNA]</scope>
</reference>
<protein>
    <submittedName>
        <fullName evidence="2">Uncharacterized protein</fullName>
    </submittedName>
</protein>
<organism evidence="2 3">
    <name type="scientific">Dimorphilus gyrociliatus</name>
    <dbReference type="NCBI Taxonomy" id="2664684"/>
    <lineage>
        <taxon>Eukaryota</taxon>
        <taxon>Metazoa</taxon>
        <taxon>Spiralia</taxon>
        <taxon>Lophotrochozoa</taxon>
        <taxon>Annelida</taxon>
        <taxon>Polychaeta</taxon>
        <taxon>Polychaeta incertae sedis</taxon>
        <taxon>Dinophilidae</taxon>
        <taxon>Dimorphilus</taxon>
    </lineage>
</organism>
<proteinExistence type="predicted"/>